<keyword evidence="2" id="KW-1185">Reference proteome</keyword>
<name>A0ABW1ECB1_9BACT</name>
<evidence type="ECO:0000313" key="2">
    <source>
        <dbReference type="Proteomes" id="UP001596091"/>
    </source>
</evidence>
<gene>
    <name evidence="1" type="ORF">ACFPT7_06525</name>
</gene>
<evidence type="ECO:0000313" key="1">
    <source>
        <dbReference type="EMBL" id="MFC5861941.1"/>
    </source>
</evidence>
<dbReference type="EMBL" id="JBHSPH010000002">
    <property type="protein sequence ID" value="MFC5861941.1"/>
    <property type="molecule type" value="Genomic_DNA"/>
</dbReference>
<protein>
    <submittedName>
        <fullName evidence="1">Uncharacterized protein</fullName>
    </submittedName>
</protein>
<reference evidence="2" key="1">
    <citation type="journal article" date="2019" name="Int. J. Syst. Evol. Microbiol.">
        <title>The Global Catalogue of Microorganisms (GCM) 10K type strain sequencing project: providing services to taxonomists for standard genome sequencing and annotation.</title>
        <authorList>
            <consortium name="The Broad Institute Genomics Platform"/>
            <consortium name="The Broad Institute Genome Sequencing Center for Infectious Disease"/>
            <person name="Wu L."/>
            <person name="Ma J."/>
        </authorList>
    </citation>
    <scope>NUCLEOTIDE SEQUENCE [LARGE SCALE GENOMIC DNA]</scope>
    <source>
        <strain evidence="2">JCM 4087</strain>
    </source>
</reference>
<dbReference type="Proteomes" id="UP001596091">
    <property type="component" value="Unassembled WGS sequence"/>
</dbReference>
<dbReference type="RefSeq" id="WP_263337810.1">
    <property type="nucleotide sequence ID" value="NZ_JAGSYH010000004.1"/>
</dbReference>
<organism evidence="1 2">
    <name type="scientific">Acidicapsa dinghuensis</name>
    <dbReference type="NCBI Taxonomy" id="2218256"/>
    <lineage>
        <taxon>Bacteria</taxon>
        <taxon>Pseudomonadati</taxon>
        <taxon>Acidobacteriota</taxon>
        <taxon>Terriglobia</taxon>
        <taxon>Terriglobales</taxon>
        <taxon>Acidobacteriaceae</taxon>
        <taxon>Acidicapsa</taxon>
    </lineage>
</organism>
<sequence length="165" mass="19110">MAIRFKFNGEEWEADTPEEAIALRAKLEYSVRFPPDPHQEMDKEFRFWTPDRVMDVMNGIGKLQHRLLMFIWDNKRISSTELLEKMCLKSEVALAGVISGLSKQLKALNIEPNQVFLIDVKWEGKKKNRTFMLNDFFAGAASEHNWPEAWAAEVLCSNESEDKSD</sequence>
<proteinExistence type="predicted"/>
<comment type="caution">
    <text evidence="1">The sequence shown here is derived from an EMBL/GenBank/DDBJ whole genome shotgun (WGS) entry which is preliminary data.</text>
</comment>
<accession>A0ABW1ECB1</accession>